<dbReference type="AlphaFoldDB" id="A0AAE1FFB5"/>
<dbReference type="EMBL" id="JAWQEG010002385">
    <property type="protein sequence ID" value="KAK3872330.1"/>
    <property type="molecule type" value="Genomic_DNA"/>
</dbReference>
<keyword evidence="3" id="KW-1185">Reference proteome</keyword>
<dbReference type="GO" id="GO:0016491">
    <property type="term" value="F:oxidoreductase activity"/>
    <property type="evidence" value="ECO:0007669"/>
    <property type="project" value="UniProtKB-KW"/>
</dbReference>
<proteinExistence type="predicted"/>
<keyword evidence="1" id="KW-0560">Oxidoreductase</keyword>
<organism evidence="2 3">
    <name type="scientific">Petrolisthes cinctipes</name>
    <name type="common">Flat porcelain crab</name>
    <dbReference type="NCBI Taxonomy" id="88211"/>
    <lineage>
        <taxon>Eukaryota</taxon>
        <taxon>Metazoa</taxon>
        <taxon>Ecdysozoa</taxon>
        <taxon>Arthropoda</taxon>
        <taxon>Crustacea</taxon>
        <taxon>Multicrustacea</taxon>
        <taxon>Malacostraca</taxon>
        <taxon>Eumalacostraca</taxon>
        <taxon>Eucarida</taxon>
        <taxon>Decapoda</taxon>
        <taxon>Pleocyemata</taxon>
        <taxon>Anomura</taxon>
        <taxon>Galatheoidea</taxon>
        <taxon>Porcellanidae</taxon>
        <taxon>Petrolisthes</taxon>
    </lineage>
</organism>
<evidence type="ECO:0000313" key="2">
    <source>
        <dbReference type="EMBL" id="KAK3872330.1"/>
    </source>
</evidence>
<evidence type="ECO:0000313" key="3">
    <source>
        <dbReference type="Proteomes" id="UP001286313"/>
    </source>
</evidence>
<sequence>MFKAQEQLTELTEECIRTVFSLSYVAATVTSDLSMSRLPSYGSTTRDVVLVDDCKLGAQTIIHLAVSEDVENISGKYFIDCKEAECSKLGTHRGMAKKLWLASELDVKLEPEDVHKFY</sequence>
<dbReference type="Proteomes" id="UP001286313">
    <property type="component" value="Unassembled WGS sequence"/>
</dbReference>
<name>A0AAE1FFB5_PETCI</name>
<dbReference type="PANTHER" id="PTHR43157:SF31">
    <property type="entry name" value="PHOSPHATIDYLINOSITOL-GLYCAN BIOSYNTHESIS CLASS F PROTEIN"/>
    <property type="match status" value="1"/>
</dbReference>
<reference evidence="2" key="1">
    <citation type="submission" date="2023-10" db="EMBL/GenBank/DDBJ databases">
        <title>Genome assemblies of two species of porcelain crab, Petrolisthes cinctipes and Petrolisthes manimaculis (Anomura: Porcellanidae).</title>
        <authorList>
            <person name="Angst P."/>
        </authorList>
    </citation>
    <scope>NUCLEOTIDE SEQUENCE</scope>
    <source>
        <strain evidence="2">PB745_01</strain>
        <tissue evidence="2">Gill</tissue>
    </source>
</reference>
<evidence type="ECO:0000256" key="1">
    <source>
        <dbReference type="ARBA" id="ARBA00023002"/>
    </source>
</evidence>
<gene>
    <name evidence="2" type="ORF">Pcinc_022548</name>
</gene>
<accession>A0AAE1FFB5</accession>
<dbReference type="PANTHER" id="PTHR43157">
    <property type="entry name" value="PHOSPHATIDYLINOSITOL-GLYCAN BIOSYNTHESIS CLASS F PROTEIN-RELATED"/>
    <property type="match status" value="1"/>
</dbReference>
<protein>
    <submittedName>
        <fullName evidence="2">Uncharacterized protein</fullName>
    </submittedName>
</protein>
<comment type="caution">
    <text evidence="2">The sequence shown here is derived from an EMBL/GenBank/DDBJ whole genome shotgun (WGS) entry which is preliminary data.</text>
</comment>